<accession>A0A9P9JA19</accession>
<name>A0A9P9JA19_9HYPO</name>
<evidence type="ECO:0008006" key="4">
    <source>
        <dbReference type="Google" id="ProtNLM"/>
    </source>
</evidence>
<protein>
    <recommendedName>
        <fullName evidence="4">Secreted protein</fullName>
    </recommendedName>
</protein>
<evidence type="ECO:0000313" key="2">
    <source>
        <dbReference type="EMBL" id="KAH7151990.1"/>
    </source>
</evidence>
<comment type="caution">
    <text evidence="2">The sequence shown here is derived from an EMBL/GenBank/DDBJ whole genome shotgun (WGS) entry which is preliminary data.</text>
</comment>
<sequence length="88" mass="10182">MALLYFQYALFLCLTTAHEKIKMDGYPPPPQSVSGVGNFVFPGLRFLFIWETSNTHGKGKENGYAYTTLDRVWSVRKLALHWNWNQVL</sequence>
<gene>
    <name evidence="2" type="ORF">B0J13DRAFT_253809</name>
</gene>
<feature type="signal peptide" evidence="1">
    <location>
        <begin position="1"/>
        <end position="17"/>
    </location>
</feature>
<evidence type="ECO:0000313" key="3">
    <source>
        <dbReference type="Proteomes" id="UP000717696"/>
    </source>
</evidence>
<dbReference type="Proteomes" id="UP000717696">
    <property type="component" value="Unassembled WGS sequence"/>
</dbReference>
<keyword evidence="1" id="KW-0732">Signal</keyword>
<proteinExistence type="predicted"/>
<keyword evidence="3" id="KW-1185">Reference proteome</keyword>
<dbReference type="EMBL" id="JAGMUU010000005">
    <property type="protein sequence ID" value="KAH7151990.1"/>
    <property type="molecule type" value="Genomic_DNA"/>
</dbReference>
<reference evidence="2" key="1">
    <citation type="journal article" date="2021" name="Nat. Commun.">
        <title>Genetic determinants of endophytism in the Arabidopsis root mycobiome.</title>
        <authorList>
            <person name="Mesny F."/>
            <person name="Miyauchi S."/>
            <person name="Thiergart T."/>
            <person name="Pickel B."/>
            <person name="Atanasova L."/>
            <person name="Karlsson M."/>
            <person name="Huettel B."/>
            <person name="Barry K.W."/>
            <person name="Haridas S."/>
            <person name="Chen C."/>
            <person name="Bauer D."/>
            <person name="Andreopoulos W."/>
            <person name="Pangilinan J."/>
            <person name="LaButti K."/>
            <person name="Riley R."/>
            <person name="Lipzen A."/>
            <person name="Clum A."/>
            <person name="Drula E."/>
            <person name="Henrissat B."/>
            <person name="Kohler A."/>
            <person name="Grigoriev I.V."/>
            <person name="Martin F.M."/>
            <person name="Hacquard S."/>
        </authorList>
    </citation>
    <scope>NUCLEOTIDE SEQUENCE</scope>
    <source>
        <strain evidence="2">MPI-CAGE-AT-0021</strain>
    </source>
</reference>
<evidence type="ECO:0000256" key="1">
    <source>
        <dbReference type="SAM" id="SignalP"/>
    </source>
</evidence>
<dbReference type="AlphaFoldDB" id="A0A9P9JA19"/>
<feature type="chain" id="PRO_5040191338" description="Secreted protein" evidence="1">
    <location>
        <begin position="18"/>
        <end position="88"/>
    </location>
</feature>
<organism evidence="2 3">
    <name type="scientific">Dactylonectria estremocensis</name>
    <dbReference type="NCBI Taxonomy" id="1079267"/>
    <lineage>
        <taxon>Eukaryota</taxon>
        <taxon>Fungi</taxon>
        <taxon>Dikarya</taxon>
        <taxon>Ascomycota</taxon>
        <taxon>Pezizomycotina</taxon>
        <taxon>Sordariomycetes</taxon>
        <taxon>Hypocreomycetidae</taxon>
        <taxon>Hypocreales</taxon>
        <taxon>Nectriaceae</taxon>
        <taxon>Dactylonectria</taxon>
    </lineage>
</organism>